<reference evidence="8" key="1">
    <citation type="journal article" date="2019" name="Beilstein J. Org. Chem.">
        <title>Nanangenines: drimane sesquiterpenoids as the dominant metabolite cohort of a novel Australian fungus, Aspergillus nanangensis.</title>
        <authorList>
            <person name="Lacey H.J."/>
            <person name="Gilchrist C.L.M."/>
            <person name="Crombie A."/>
            <person name="Kalaitzis J.A."/>
            <person name="Vuong D."/>
            <person name="Rutledge P.J."/>
            <person name="Turner P."/>
            <person name="Pitt J.I."/>
            <person name="Lacey E."/>
            <person name="Chooi Y.H."/>
            <person name="Piggott A.M."/>
        </authorList>
    </citation>
    <scope>NUCLEOTIDE SEQUENCE</scope>
    <source>
        <strain evidence="8">MST-FP2251</strain>
    </source>
</reference>
<organism evidence="8 9">
    <name type="scientific">Aspergillus nanangensis</name>
    <dbReference type="NCBI Taxonomy" id="2582783"/>
    <lineage>
        <taxon>Eukaryota</taxon>
        <taxon>Fungi</taxon>
        <taxon>Dikarya</taxon>
        <taxon>Ascomycota</taxon>
        <taxon>Pezizomycotina</taxon>
        <taxon>Eurotiomycetes</taxon>
        <taxon>Eurotiomycetidae</taxon>
        <taxon>Eurotiales</taxon>
        <taxon>Aspergillaceae</taxon>
        <taxon>Aspergillus</taxon>
        <taxon>Aspergillus subgen. Circumdati</taxon>
    </lineage>
</organism>
<sequence length="329" mass="35898">MYPPIQTQKFPLSPPSLSELAQTLHPALSTNYTHSSISIAPCPDLRNAPFHLATQGLCGEEKIADIGGQAHLFPRPRLDRIYSMTEIAHSAMEMSPTKGGSIIGAGAGPFHLVGQNCELATSFSWDRDGDREGIEGVVDNQSYITRMCNGGRTTSHVRVEKSPSTECALMANLYGSLGEPGPVLKITARGRKKGGEKSFTECIRQGLRQVYGEERTVSLGGVFVVKAGTAKYHVMPDFPGDDKLPFKHRGEVEEWLTFHEFAAEVVGLSVLHSADPRGEMGLRMEHTHCFSVGSNAGGHYHGDVGEEEVEYEGYFNTAKVIYRVDMPGM</sequence>
<evidence type="ECO:0000313" key="8">
    <source>
        <dbReference type="EMBL" id="KAF9885419.1"/>
    </source>
</evidence>
<dbReference type="Proteomes" id="UP001194746">
    <property type="component" value="Unassembled WGS sequence"/>
</dbReference>
<dbReference type="PANTHER" id="PTHR13204:SF1">
    <property type="entry name" value="ESTER HYDROLASE C11ORF54"/>
    <property type="match status" value="1"/>
</dbReference>
<comment type="caution">
    <text evidence="8">The sequence shown here is derived from an EMBL/GenBank/DDBJ whole genome shotgun (WGS) entry which is preliminary data.</text>
</comment>
<dbReference type="InterPro" id="IPR015021">
    <property type="entry name" value="C11orf54_DUF1907"/>
</dbReference>
<evidence type="ECO:0000256" key="1">
    <source>
        <dbReference type="ARBA" id="ARBA00004123"/>
    </source>
</evidence>
<name>A0AAD4GPM9_ASPNN</name>
<evidence type="ECO:0000256" key="4">
    <source>
        <dbReference type="ARBA" id="ARBA00022801"/>
    </source>
</evidence>
<evidence type="ECO:0000259" key="7">
    <source>
        <dbReference type="SMART" id="SM01168"/>
    </source>
</evidence>
<accession>A0AAD4GPM9</accession>
<proteinExistence type="predicted"/>
<comment type="subcellular location">
    <subcellularLocation>
        <location evidence="1">Nucleus</location>
    </subcellularLocation>
</comment>
<evidence type="ECO:0000256" key="2">
    <source>
        <dbReference type="ARBA" id="ARBA00011245"/>
    </source>
</evidence>
<dbReference type="SUPFAM" id="SSF117856">
    <property type="entry name" value="AF0104/ALDC/Ptd012-like"/>
    <property type="match status" value="1"/>
</dbReference>
<dbReference type="CDD" id="cd17298">
    <property type="entry name" value="DUF1907"/>
    <property type="match status" value="1"/>
</dbReference>
<keyword evidence="6" id="KW-0539">Nucleus</keyword>
<dbReference type="Pfam" id="PF08925">
    <property type="entry name" value="DUF1907"/>
    <property type="match status" value="1"/>
</dbReference>
<keyword evidence="9" id="KW-1185">Reference proteome</keyword>
<feature type="domain" description="DUF1907" evidence="7">
    <location>
        <begin position="23"/>
        <end position="324"/>
    </location>
</feature>
<dbReference type="AlphaFoldDB" id="A0AAD4GPM9"/>
<keyword evidence="4" id="KW-0378">Hydrolase</keyword>
<dbReference type="GO" id="GO:0008270">
    <property type="term" value="F:zinc ion binding"/>
    <property type="evidence" value="ECO:0007669"/>
    <property type="project" value="TreeGrafter"/>
</dbReference>
<dbReference type="GO" id="GO:0005634">
    <property type="term" value="C:nucleus"/>
    <property type="evidence" value="ECO:0007669"/>
    <property type="project" value="UniProtKB-SubCell"/>
</dbReference>
<dbReference type="PANTHER" id="PTHR13204">
    <property type="entry name" value="PTD012 PROTEIN"/>
    <property type="match status" value="1"/>
</dbReference>
<keyword evidence="3" id="KW-0479">Metal-binding</keyword>
<comment type="subunit">
    <text evidence="2">Monomer.</text>
</comment>
<evidence type="ECO:0000256" key="5">
    <source>
        <dbReference type="ARBA" id="ARBA00022833"/>
    </source>
</evidence>
<protein>
    <recommendedName>
        <fullName evidence="7">DUF1907 domain-containing protein</fullName>
    </recommendedName>
</protein>
<dbReference type="EMBL" id="VCAU01000096">
    <property type="protein sequence ID" value="KAF9885419.1"/>
    <property type="molecule type" value="Genomic_DNA"/>
</dbReference>
<gene>
    <name evidence="8" type="ORF">FE257_012941</name>
</gene>
<evidence type="ECO:0000256" key="6">
    <source>
        <dbReference type="ARBA" id="ARBA00023242"/>
    </source>
</evidence>
<dbReference type="SMART" id="SM01168">
    <property type="entry name" value="DUF1907"/>
    <property type="match status" value="1"/>
</dbReference>
<evidence type="ECO:0000256" key="3">
    <source>
        <dbReference type="ARBA" id="ARBA00022723"/>
    </source>
</evidence>
<reference evidence="8" key="2">
    <citation type="submission" date="2020-02" db="EMBL/GenBank/DDBJ databases">
        <authorList>
            <person name="Gilchrist C.L.M."/>
            <person name="Chooi Y.-H."/>
        </authorList>
    </citation>
    <scope>NUCLEOTIDE SEQUENCE</scope>
    <source>
        <strain evidence="8">MST-FP2251</strain>
    </source>
</reference>
<evidence type="ECO:0000313" key="9">
    <source>
        <dbReference type="Proteomes" id="UP001194746"/>
    </source>
</evidence>
<keyword evidence="5" id="KW-0862">Zinc</keyword>
<dbReference type="GO" id="GO:0016788">
    <property type="term" value="F:hydrolase activity, acting on ester bonds"/>
    <property type="evidence" value="ECO:0007669"/>
    <property type="project" value="TreeGrafter"/>
</dbReference>